<organism evidence="2 3">
    <name type="scientific">Roseivirga thermotolerans</name>
    <dbReference type="NCBI Taxonomy" id="1758176"/>
    <lineage>
        <taxon>Bacteria</taxon>
        <taxon>Pseudomonadati</taxon>
        <taxon>Bacteroidota</taxon>
        <taxon>Cytophagia</taxon>
        <taxon>Cytophagales</taxon>
        <taxon>Roseivirgaceae</taxon>
        <taxon>Roseivirga</taxon>
    </lineage>
</organism>
<keyword evidence="1" id="KW-0472">Membrane</keyword>
<evidence type="ECO:0000313" key="3">
    <source>
        <dbReference type="Proteomes" id="UP000658258"/>
    </source>
</evidence>
<proteinExistence type="predicted"/>
<keyword evidence="3" id="KW-1185">Reference proteome</keyword>
<evidence type="ECO:0000313" key="2">
    <source>
        <dbReference type="EMBL" id="GHE56448.1"/>
    </source>
</evidence>
<gene>
    <name evidence="2" type="ORF">GCM10011340_09210</name>
</gene>
<sequence>MRNKLPLFWVRLLYYEYWPYWIFFLPLVPYWLYLSLRARSFTYFTAANPGIEHGGVFGESKRQILAKIDKKYLPRAIFCKQSECWAVVEQRLIDEGLNYPVIAKPDVGERGSQVVKIESDSALQQYLKEAGEPFIVQEFIDYPLELGILYYRLPISGKSGITSIVRKEFLTVQGNGKSTLSELIKTNERAHLQWKTLSLRFFSRLSEVIPEGEKILLEPIGNHCKGTKFLSAQHLINARLVEVFDRISASIEGFCFGRFDLKVASVEALQKGEQIRILELNGVTSEPGHIYDPSLNLWRAYRDTARHMRVMFRVSQENRQLGQPVTPLPELVRLLRKHFGGKRVAEVAMSNQKLSNALGGTQ</sequence>
<dbReference type="GO" id="GO:0016874">
    <property type="term" value="F:ligase activity"/>
    <property type="evidence" value="ECO:0007669"/>
    <property type="project" value="UniProtKB-KW"/>
</dbReference>
<protein>
    <submittedName>
        <fullName evidence="2">D-alanine--D-alanine ligase</fullName>
    </submittedName>
</protein>
<evidence type="ECO:0000256" key="1">
    <source>
        <dbReference type="SAM" id="Phobius"/>
    </source>
</evidence>
<reference evidence="3" key="1">
    <citation type="journal article" date="2019" name="Int. J. Syst. Evol. Microbiol.">
        <title>The Global Catalogue of Microorganisms (GCM) 10K type strain sequencing project: providing services to taxonomists for standard genome sequencing and annotation.</title>
        <authorList>
            <consortium name="The Broad Institute Genomics Platform"/>
            <consortium name="The Broad Institute Genome Sequencing Center for Infectious Disease"/>
            <person name="Wu L."/>
            <person name="Ma J."/>
        </authorList>
    </citation>
    <scope>NUCLEOTIDE SEQUENCE [LARGE SCALE GENOMIC DNA]</scope>
    <source>
        <strain evidence="3">CGMCC 1.15111</strain>
    </source>
</reference>
<keyword evidence="1" id="KW-1133">Transmembrane helix</keyword>
<comment type="caution">
    <text evidence="2">The sequence shown here is derived from an EMBL/GenBank/DDBJ whole genome shotgun (WGS) entry which is preliminary data.</text>
</comment>
<dbReference type="EMBL" id="BNAG01000001">
    <property type="protein sequence ID" value="GHE56448.1"/>
    <property type="molecule type" value="Genomic_DNA"/>
</dbReference>
<dbReference type="Proteomes" id="UP000658258">
    <property type="component" value="Unassembled WGS sequence"/>
</dbReference>
<feature type="transmembrane region" description="Helical" evidence="1">
    <location>
        <begin position="20"/>
        <end position="36"/>
    </location>
</feature>
<keyword evidence="1" id="KW-0812">Transmembrane</keyword>
<dbReference type="RefSeq" id="WP_189629005.1">
    <property type="nucleotide sequence ID" value="NZ_BNAG01000001.1"/>
</dbReference>
<accession>A0ABQ3I5M0</accession>
<dbReference type="SUPFAM" id="SSF56059">
    <property type="entry name" value="Glutathione synthetase ATP-binding domain-like"/>
    <property type="match status" value="1"/>
</dbReference>
<keyword evidence="2" id="KW-0436">Ligase</keyword>
<name>A0ABQ3I5M0_9BACT</name>